<protein>
    <submittedName>
        <fullName evidence="3">DUF4855 domain-containing protein</fullName>
    </submittedName>
</protein>
<comment type="caution">
    <text evidence="3">The sequence shown here is derived from an EMBL/GenBank/DDBJ whole genome shotgun (WGS) entry which is preliminary data.</text>
</comment>
<dbReference type="PROSITE" id="PS50022">
    <property type="entry name" value="FA58C_3"/>
    <property type="match status" value="1"/>
</dbReference>
<dbReference type="EMBL" id="JACXJA010000001">
    <property type="protein sequence ID" value="MBD2860640.1"/>
    <property type="molecule type" value="Genomic_DNA"/>
</dbReference>
<dbReference type="Pfam" id="PF00754">
    <property type="entry name" value="F5_F8_type_C"/>
    <property type="match status" value="1"/>
</dbReference>
<dbReference type="InterPro" id="IPR054470">
    <property type="entry name" value="FIMAH_dom"/>
</dbReference>
<keyword evidence="4" id="KW-1185">Reference proteome</keyword>
<feature type="domain" description="F5/8 type C" evidence="2">
    <location>
        <begin position="717"/>
        <end position="859"/>
    </location>
</feature>
<accession>A0A927C3I4</accession>
<dbReference type="AlphaFoldDB" id="A0A927C3I4"/>
<dbReference type="Proteomes" id="UP000639396">
    <property type="component" value="Unassembled WGS sequence"/>
</dbReference>
<evidence type="ECO:0000313" key="4">
    <source>
        <dbReference type="Proteomes" id="UP000639396"/>
    </source>
</evidence>
<reference evidence="3" key="1">
    <citation type="submission" date="2020-09" db="EMBL/GenBank/DDBJ databases">
        <title>A novel bacterium of genus Paenibacillus, isolated from South China Sea.</title>
        <authorList>
            <person name="Huang H."/>
            <person name="Mo K."/>
            <person name="Hu Y."/>
        </authorList>
    </citation>
    <scope>NUCLEOTIDE SEQUENCE</scope>
    <source>
        <strain evidence="3">IB182363</strain>
    </source>
</reference>
<dbReference type="SUPFAM" id="SSF49785">
    <property type="entry name" value="Galactose-binding domain-like"/>
    <property type="match status" value="2"/>
</dbReference>
<organism evidence="3 4">
    <name type="scientific">Paenibacillus oceani</name>
    <dbReference type="NCBI Taxonomy" id="2772510"/>
    <lineage>
        <taxon>Bacteria</taxon>
        <taxon>Bacillati</taxon>
        <taxon>Bacillota</taxon>
        <taxon>Bacilli</taxon>
        <taxon>Bacillales</taxon>
        <taxon>Paenibacillaceae</taxon>
        <taxon>Paenibacillus</taxon>
    </lineage>
</organism>
<proteinExistence type="predicted"/>
<dbReference type="Pfam" id="PF16147">
    <property type="entry name" value="DUF4855"/>
    <property type="match status" value="1"/>
</dbReference>
<gene>
    <name evidence="3" type="ORF">IDH45_01390</name>
</gene>
<dbReference type="InterPro" id="IPR000421">
    <property type="entry name" value="FA58C"/>
</dbReference>
<evidence type="ECO:0000313" key="3">
    <source>
        <dbReference type="EMBL" id="MBD2860640.1"/>
    </source>
</evidence>
<dbReference type="RefSeq" id="WP_190923923.1">
    <property type="nucleotide sequence ID" value="NZ_JACXJA010000001.1"/>
</dbReference>
<dbReference type="InterPro" id="IPR008979">
    <property type="entry name" value="Galactose-bd-like_sf"/>
</dbReference>
<evidence type="ECO:0000259" key="2">
    <source>
        <dbReference type="PROSITE" id="PS50022"/>
    </source>
</evidence>
<feature type="signal peptide" evidence="1">
    <location>
        <begin position="1"/>
        <end position="26"/>
    </location>
</feature>
<dbReference type="InterPro" id="IPR032329">
    <property type="entry name" value="DUF4855"/>
</dbReference>
<dbReference type="Gene3D" id="2.60.120.260">
    <property type="entry name" value="Galactose-binding domain-like"/>
    <property type="match status" value="2"/>
</dbReference>
<name>A0A927C3I4_9BACL</name>
<sequence length="881" mass="98015">MRWKQKWAAIVMTAIMLFTLVPAVQAEEVAVPPGVRNLALGLDYTWSEAPGATYPDTGRKLTDGQYGLLDRQDPAWVGHVKGKTREVVFDLGEKKSVSAVKARFLQDWPTNSILVPLSVSMYVSDDKTNWGALSHQATRLLWGDGPPRQETFEWDGSRDGILSGDSGAQLAYARYVKVTFPMHTRAWTLIDEVEIWGADGKREGAVTIPADPVGLLQPGAATGGIHHLGLLYNGHYPNNKGDWTKERIIPNISYVNQAGEPVDRLFDGVLYLGLTSPTGRGFDGRANLEDWTWYLDKTFAANGDMQQLNEAAKEVGIKLGQPGLKEKVVLMIPDPGEGLDQFGVVNGESLSFNASTVGEAKALANRVKAVQWWLDQVKTRWEQAGYSHLQLVGMYWLEEQISTSATGPDLLRSVGAQVHAMDLKFFWIPHFLAYKSFMWKEVGIDAVAFQPNYFFEEMDYDRLEDTANTAKRYGMSLELEFDDRMLTDGVFRERYIDYLNSGVDTGLMQSGFKAYYQGNDAVYNTAVSTDPANRVLYDWLYQFVKGTYVKNDALPPEAKVLMNGRPLQSGVAVQVPDTEPVQFTWSVPNDDGSGVTKVTATFDGKPYTQGTALNLAGKLGKHELIVTVTAGKSRKTSYVIETAASPDNMKSQVNRFVTENQITHAKAARALLHDLDMMKQFEQKNRSHFEKYVKEFNAKLEIMKDHQLIAAGAYGTLKEGVYSLIGNLAQDQAAEASSVEADKPDYAAGKAVDGFPATRWASEYRDDTWFQVDLGKRTTIDTITIDWEYARANTFQLLVSTDKQNWTPVVQANNGILTAHDGKQTVPFDPVQARYVKFQGIQRATGYGYSFYEFGVYHLDGGKGKLRGLLEFEGEAVGNLD</sequence>
<feature type="chain" id="PRO_5037503029" evidence="1">
    <location>
        <begin position="27"/>
        <end position="881"/>
    </location>
</feature>
<dbReference type="Pfam" id="PF22888">
    <property type="entry name" value="FIMAH"/>
    <property type="match status" value="1"/>
</dbReference>
<keyword evidence="1" id="KW-0732">Signal</keyword>
<evidence type="ECO:0000256" key="1">
    <source>
        <dbReference type="SAM" id="SignalP"/>
    </source>
</evidence>